<organism evidence="8 9">
    <name type="scientific">Folsomia candida</name>
    <name type="common">Springtail</name>
    <dbReference type="NCBI Taxonomy" id="158441"/>
    <lineage>
        <taxon>Eukaryota</taxon>
        <taxon>Metazoa</taxon>
        <taxon>Ecdysozoa</taxon>
        <taxon>Arthropoda</taxon>
        <taxon>Hexapoda</taxon>
        <taxon>Collembola</taxon>
        <taxon>Entomobryomorpha</taxon>
        <taxon>Isotomoidea</taxon>
        <taxon>Isotomidae</taxon>
        <taxon>Proisotominae</taxon>
        <taxon>Folsomia</taxon>
    </lineage>
</organism>
<keyword evidence="3 4" id="KW-0862">Zinc</keyword>
<dbReference type="EMBL" id="LNIX01000004">
    <property type="protein sequence ID" value="OXA55780.1"/>
    <property type="molecule type" value="Genomic_DNA"/>
</dbReference>
<sequence length="360" mass="40277">MADNPDEGQGTSTGPSCSFSFRKPLRRGQQNARKREEVSKKSDSSSSSSDGETKIVRIEKKARRANPMIQNTGGRRYMKKGEGGNSSSSEEEGDESAPAPSRVGVHYESTKTSERDGPTDMGATAIVEHETERDRDAQAVFQRSLDINKELKGKADDGIYRGMNNYTQFYEKKDTAMGNAASGSNRKGPIRAPDNLRVTVRWDYQPDICKDYKETGFCGFGDSCKFLHDRSDYKFGWQIEREVAEGRYGKDDDNAEKYEISDSDDEDLPFKCVLCRSSFTNPVVTKCNHYFCEKCALDHYKKSQRCFACKAQTHGVFNPAKKLQAKLKSDEAAASTASSTVTEDHHQHDNMEDNDSDDSD</sequence>
<dbReference type="CDD" id="cd16539">
    <property type="entry name" value="RING-HC_RNF113A_B"/>
    <property type="match status" value="1"/>
</dbReference>
<evidence type="ECO:0000256" key="5">
    <source>
        <dbReference type="SAM" id="MobiDB-lite"/>
    </source>
</evidence>
<dbReference type="Pfam" id="PF13920">
    <property type="entry name" value="zf-C3HC4_3"/>
    <property type="match status" value="1"/>
</dbReference>
<feature type="compositionally biased region" description="Basic and acidic residues" evidence="5">
    <location>
        <begin position="33"/>
        <end position="43"/>
    </location>
</feature>
<evidence type="ECO:0000259" key="7">
    <source>
        <dbReference type="PROSITE" id="PS50103"/>
    </source>
</evidence>
<feature type="compositionally biased region" description="Polar residues" evidence="5">
    <location>
        <begin position="9"/>
        <end position="19"/>
    </location>
</feature>
<dbReference type="OrthoDB" id="25761at2759"/>
<dbReference type="SUPFAM" id="SSF90229">
    <property type="entry name" value="CCCH zinc finger"/>
    <property type="match status" value="1"/>
</dbReference>
<dbReference type="GO" id="GO:0005684">
    <property type="term" value="C:U2-type spliceosomal complex"/>
    <property type="evidence" value="ECO:0007669"/>
    <property type="project" value="TreeGrafter"/>
</dbReference>
<dbReference type="STRING" id="158441.A0A226EEG1"/>
<dbReference type="SUPFAM" id="SSF57850">
    <property type="entry name" value="RING/U-box"/>
    <property type="match status" value="1"/>
</dbReference>
<dbReference type="InterPro" id="IPR036855">
    <property type="entry name" value="Znf_CCCH_sf"/>
</dbReference>
<feature type="compositionally biased region" description="Low complexity" evidence="5">
    <location>
        <begin position="332"/>
        <end position="341"/>
    </location>
</feature>
<dbReference type="Gene3D" id="3.30.40.10">
    <property type="entry name" value="Zinc/RING finger domain, C3HC4 (zinc finger)"/>
    <property type="match status" value="1"/>
</dbReference>
<dbReference type="SMART" id="SM00356">
    <property type="entry name" value="ZnF_C3H1"/>
    <property type="match status" value="1"/>
</dbReference>
<dbReference type="OMA" id="WQLEADH"/>
<feature type="domain" description="C3H1-type" evidence="7">
    <location>
        <begin position="203"/>
        <end position="231"/>
    </location>
</feature>
<dbReference type="AlphaFoldDB" id="A0A226EEG1"/>
<keyword evidence="1 4" id="KW-0479">Metal-binding</keyword>
<accession>A0A226EEG1</accession>
<dbReference type="SMART" id="SM00184">
    <property type="entry name" value="RING"/>
    <property type="match status" value="1"/>
</dbReference>
<name>A0A226EEG1_FOLCA</name>
<dbReference type="PANTHER" id="PTHR12930">
    <property type="entry name" value="ZINC FINGER PROTEIN 183"/>
    <property type="match status" value="1"/>
</dbReference>
<dbReference type="InterPro" id="IPR000571">
    <property type="entry name" value="Znf_CCCH"/>
</dbReference>
<dbReference type="Proteomes" id="UP000198287">
    <property type="component" value="Unassembled WGS sequence"/>
</dbReference>
<evidence type="ECO:0000259" key="6">
    <source>
        <dbReference type="PROSITE" id="PS50089"/>
    </source>
</evidence>
<feature type="domain" description="RING-type" evidence="6">
    <location>
        <begin position="272"/>
        <end position="310"/>
    </location>
</feature>
<feature type="zinc finger region" description="C3H1-type" evidence="4">
    <location>
        <begin position="203"/>
        <end position="231"/>
    </location>
</feature>
<dbReference type="PROSITE" id="PS00518">
    <property type="entry name" value="ZF_RING_1"/>
    <property type="match status" value="1"/>
</dbReference>
<gene>
    <name evidence="8" type="ORF">Fcan01_09956</name>
</gene>
<feature type="compositionally biased region" description="Basic and acidic residues" evidence="5">
    <location>
        <begin position="108"/>
        <end position="118"/>
    </location>
</feature>
<proteinExistence type="predicted"/>
<feature type="region of interest" description="Disordered" evidence="5">
    <location>
        <begin position="328"/>
        <end position="360"/>
    </location>
</feature>
<evidence type="ECO:0000256" key="3">
    <source>
        <dbReference type="ARBA" id="ARBA00022833"/>
    </source>
</evidence>
<dbReference type="PANTHER" id="PTHR12930:SF0">
    <property type="entry name" value="RING FINGER PROTEIN 113B"/>
    <property type="match status" value="1"/>
</dbReference>
<dbReference type="PROSITE" id="PS50103">
    <property type="entry name" value="ZF_C3H1"/>
    <property type="match status" value="1"/>
</dbReference>
<feature type="region of interest" description="Disordered" evidence="5">
    <location>
        <begin position="1"/>
        <end position="120"/>
    </location>
</feature>
<evidence type="ECO:0000256" key="2">
    <source>
        <dbReference type="ARBA" id="ARBA00022771"/>
    </source>
</evidence>
<feature type="compositionally biased region" description="Basic and acidic residues" evidence="5">
    <location>
        <begin position="342"/>
        <end position="351"/>
    </location>
</feature>
<dbReference type="InterPro" id="IPR001841">
    <property type="entry name" value="Znf_RING"/>
</dbReference>
<dbReference type="InterPro" id="IPR039971">
    <property type="entry name" value="CWC24-like"/>
</dbReference>
<evidence type="ECO:0000256" key="4">
    <source>
        <dbReference type="PROSITE-ProRule" id="PRU00723"/>
    </source>
</evidence>
<evidence type="ECO:0000313" key="9">
    <source>
        <dbReference type="Proteomes" id="UP000198287"/>
    </source>
</evidence>
<dbReference type="GO" id="GO:0034247">
    <property type="term" value="P:snoRNA splicing"/>
    <property type="evidence" value="ECO:0007669"/>
    <property type="project" value="TreeGrafter"/>
</dbReference>
<protein>
    <submittedName>
        <fullName evidence="8">Zinc finger CCCH domain-containing protein 1</fullName>
    </submittedName>
</protein>
<keyword evidence="9" id="KW-1185">Reference proteome</keyword>
<dbReference type="GO" id="GO:0008270">
    <property type="term" value="F:zinc ion binding"/>
    <property type="evidence" value="ECO:0007669"/>
    <property type="project" value="UniProtKB-KW"/>
</dbReference>
<dbReference type="Gene3D" id="4.10.1000.10">
    <property type="entry name" value="Zinc finger, CCCH-type"/>
    <property type="match status" value="1"/>
</dbReference>
<evidence type="ECO:0000256" key="1">
    <source>
        <dbReference type="ARBA" id="ARBA00022723"/>
    </source>
</evidence>
<dbReference type="Pfam" id="PF00642">
    <property type="entry name" value="zf-CCCH"/>
    <property type="match status" value="1"/>
</dbReference>
<dbReference type="FunFam" id="3.30.40.10:FF:000045">
    <property type="entry name" value="RING finger protein 113A"/>
    <property type="match status" value="1"/>
</dbReference>
<comment type="caution">
    <text evidence="8">The sequence shown here is derived from an EMBL/GenBank/DDBJ whole genome shotgun (WGS) entry which is preliminary data.</text>
</comment>
<keyword evidence="2 4" id="KW-0863">Zinc-finger</keyword>
<evidence type="ECO:0000313" key="8">
    <source>
        <dbReference type="EMBL" id="OXA55780.1"/>
    </source>
</evidence>
<dbReference type="InterPro" id="IPR017907">
    <property type="entry name" value="Znf_RING_CS"/>
</dbReference>
<reference evidence="8 9" key="1">
    <citation type="submission" date="2015-12" db="EMBL/GenBank/DDBJ databases">
        <title>The genome of Folsomia candida.</title>
        <authorList>
            <person name="Faddeeva A."/>
            <person name="Derks M.F."/>
            <person name="Anvar Y."/>
            <person name="Smit S."/>
            <person name="Van Straalen N."/>
            <person name="Roelofs D."/>
        </authorList>
    </citation>
    <scope>NUCLEOTIDE SEQUENCE [LARGE SCALE GENOMIC DNA]</scope>
    <source>
        <strain evidence="8 9">VU population</strain>
        <tissue evidence="8">Whole body</tissue>
    </source>
</reference>
<dbReference type="PROSITE" id="PS50089">
    <property type="entry name" value="ZF_RING_2"/>
    <property type="match status" value="1"/>
</dbReference>
<dbReference type="InterPro" id="IPR013083">
    <property type="entry name" value="Znf_RING/FYVE/PHD"/>
</dbReference>